<keyword evidence="9" id="KW-1185">Reference proteome</keyword>
<dbReference type="Pfam" id="PF04055">
    <property type="entry name" value="Radical_SAM"/>
    <property type="match status" value="1"/>
</dbReference>
<dbReference type="Gene3D" id="3.40.50.280">
    <property type="entry name" value="Cobalamin-binding domain"/>
    <property type="match status" value="1"/>
</dbReference>
<dbReference type="PANTHER" id="PTHR43409:SF3">
    <property type="entry name" value="HYPOTHETICAL METHYLTRANSFERASE"/>
    <property type="match status" value="1"/>
</dbReference>
<evidence type="ECO:0000313" key="8">
    <source>
        <dbReference type="EMBL" id="ADZ72143.1"/>
    </source>
</evidence>
<organism evidence="8 9">
    <name type="scientific">Polymorphum gilvum (strain LMG 25793 / CGMCC 1.9160 / SL003B-26A1)</name>
    <dbReference type="NCBI Taxonomy" id="991905"/>
    <lineage>
        <taxon>Bacteria</taxon>
        <taxon>Pseudomonadati</taxon>
        <taxon>Pseudomonadota</taxon>
        <taxon>Alphaproteobacteria</taxon>
        <taxon>Rhodobacterales</taxon>
        <taxon>Paracoccaceae</taxon>
        <taxon>Polymorphum</taxon>
    </lineage>
</organism>
<dbReference type="GO" id="GO:0031419">
    <property type="term" value="F:cobalamin binding"/>
    <property type="evidence" value="ECO:0007669"/>
    <property type="project" value="InterPro"/>
</dbReference>
<evidence type="ECO:0000256" key="3">
    <source>
        <dbReference type="ARBA" id="ARBA00022723"/>
    </source>
</evidence>
<dbReference type="PATRIC" id="fig|991905.3.peg.3839"/>
<protein>
    <submittedName>
        <fullName evidence="8">Hypothetical methyltransferase</fullName>
    </submittedName>
</protein>
<evidence type="ECO:0000313" key="9">
    <source>
        <dbReference type="Proteomes" id="UP000008130"/>
    </source>
</evidence>
<dbReference type="HOGENOM" id="CLU_021572_5_0_5"/>
<dbReference type="SFLD" id="SFLDF00303">
    <property type="entry name" value="hopanoid_C2-methyltransferase"/>
    <property type="match status" value="1"/>
</dbReference>
<dbReference type="InterPro" id="IPR006158">
    <property type="entry name" value="Cobalamin-bd"/>
</dbReference>
<dbReference type="STRING" id="991905.SL003B_3722"/>
<evidence type="ECO:0000256" key="2">
    <source>
        <dbReference type="ARBA" id="ARBA00022691"/>
    </source>
</evidence>
<dbReference type="InterPro" id="IPR025274">
    <property type="entry name" value="DUF4070"/>
</dbReference>
<dbReference type="SUPFAM" id="SSF102114">
    <property type="entry name" value="Radical SAM enzymes"/>
    <property type="match status" value="1"/>
</dbReference>
<dbReference type="InterPro" id="IPR034466">
    <property type="entry name" value="Methyltransferase_Class_B"/>
</dbReference>
<dbReference type="GO" id="GO:0008168">
    <property type="term" value="F:methyltransferase activity"/>
    <property type="evidence" value="ECO:0007669"/>
    <property type="project" value="UniProtKB-KW"/>
</dbReference>
<dbReference type="PROSITE" id="PS51332">
    <property type="entry name" value="B12_BINDING"/>
    <property type="match status" value="1"/>
</dbReference>
<comment type="cofactor">
    <cofactor evidence="1">
        <name>[4Fe-4S] cluster</name>
        <dbReference type="ChEBI" id="CHEBI:49883"/>
    </cofactor>
</comment>
<name>F2J3K7_POLGS</name>
<dbReference type="InterPro" id="IPR058240">
    <property type="entry name" value="rSAM_sf"/>
</dbReference>
<keyword evidence="3" id="KW-0479">Metal-binding</keyword>
<proteinExistence type="predicted"/>
<sequence length="544" mass="61451">MHASEGNSMTGPTCRALLIYPRFNAGSFWNYRDTCELIGARYPAPPLGLITVAAMLPQDWDIRLIDRNTDDLQDADLDWADLVLTGGMLPQQGDALALIRLCREKSIPVVVGGPDATSSPDIYAEADFRVLGEAEGILDRFVEAWRNGERSGTFTAEKFKADVTTSPVPRFDLLNFKHYVQIGVQFSRGCPFTCEFCDIIELYGRKPRTKTNDQMLAELSRLHELGYRGHVDFVDDNLIGNKKAVKAFLPDLARWQKERNRPFEMSTEASLNLADDDELLAQMQDAGFFSVFIGIESPDPDVLVATRKKQNTRRDIAKSVHRIYDAGIWVLAGFIVGFDEESDKVADEISALIEEAAIPVSMVGLLYALPNTQLTRRLAREGRLHADFDVSDASQDQMGDQCTSGLNFETRRERARILSDYRSIVERIYAPEAYFGRVRKVASMLDLKGANGAILGAGLWHDLQQFARLMWSMTFRHPEYRGPFWRTLAFTAFRNFRAIKPVMMMLALYVHLGPFSRFVVKQIDAQIEDIERGRWTPPELIAAE</sequence>
<dbReference type="CDD" id="cd01335">
    <property type="entry name" value="Radical_SAM"/>
    <property type="match status" value="1"/>
</dbReference>
<dbReference type="PANTHER" id="PTHR43409">
    <property type="entry name" value="ANAEROBIC MAGNESIUM-PROTOPORPHYRIN IX MONOMETHYL ESTER CYCLASE-RELATED"/>
    <property type="match status" value="1"/>
</dbReference>
<keyword evidence="5" id="KW-0411">Iron-sulfur</keyword>
<dbReference type="AlphaFoldDB" id="F2J3K7"/>
<dbReference type="GO" id="GO:0051536">
    <property type="term" value="F:iron-sulfur cluster binding"/>
    <property type="evidence" value="ECO:0007669"/>
    <property type="project" value="UniProtKB-KW"/>
</dbReference>
<dbReference type="SMART" id="SM00729">
    <property type="entry name" value="Elp3"/>
    <property type="match status" value="1"/>
</dbReference>
<dbReference type="InterPro" id="IPR023404">
    <property type="entry name" value="rSAM_horseshoe"/>
</dbReference>
<dbReference type="EMBL" id="CP002568">
    <property type="protein sequence ID" value="ADZ72143.1"/>
    <property type="molecule type" value="Genomic_DNA"/>
</dbReference>
<accession>F2J3K7</accession>
<dbReference type="PROSITE" id="PS51918">
    <property type="entry name" value="RADICAL_SAM"/>
    <property type="match status" value="1"/>
</dbReference>
<dbReference type="InterPro" id="IPR007197">
    <property type="entry name" value="rSAM"/>
</dbReference>
<dbReference type="SFLD" id="SFLDG01123">
    <property type="entry name" value="methyltransferase_(Class_B)"/>
    <property type="match status" value="1"/>
</dbReference>
<evidence type="ECO:0000256" key="1">
    <source>
        <dbReference type="ARBA" id="ARBA00001966"/>
    </source>
</evidence>
<gene>
    <name evidence="8" type="ordered locus">SL003B_3722</name>
</gene>
<evidence type="ECO:0000259" key="6">
    <source>
        <dbReference type="PROSITE" id="PS51332"/>
    </source>
</evidence>
<dbReference type="GO" id="GO:0005829">
    <property type="term" value="C:cytosol"/>
    <property type="evidence" value="ECO:0007669"/>
    <property type="project" value="TreeGrafter"/>
</dbReference>
<dbReference type="GO" id="GO:0046872">
    <property type="term" value="F:metal ion binding"/>
    <property type="evidence" value="ECO:0007669"/>
    <property type="project" value="UniProtKB-KW"/>
</dbReference>
<dbReference type="Pfam" id="PF02310">
    <property type="entry name" value="B12-binding"/>
    <property type="match status" value="1"/>
</dbReference>
<keyword evidence="4" id="KW-0408">Iron</keyword>
<reference evidence="8 9" key="1">
    <citation type="journal article" date="2011" name="J. Bacteriol.">
        <title>Complete genome sequence of Polymorphum gilvum SL003B-26A1T, a crude oil-degrading bacterium from oil-polluted saline soil.</title>
        <authorList>
            <person name="Li S.G."/>
            <person name="Tang Y.Q."/>
            <person name="Nie Y."/>
            <person name="Cai M."/>
            <person name="Wu X.L."/>
        </authorList>
    </citation>
    <scope>NUCLEOTIDE SEQUENCE [LARGE SCALE GENOMIC DNA]</scope>
    <source>
        <strain evidence="9">LMG 25793 / CGMCC 1.9160 / SL003B-26A1</strain>
    </source>
</reference>
<dbReference type="GO" id="GO:0032259">
    <property type="term" value="P:methylation"/>
    <property type="evidence" value="ECO:0007669"/>
    <property type="project" value="UniProtKB-KW"/>
</dbReference>
<dbReference type="KEGG" id="pgv:SL003B_3722"/>
<dbReference type="InterPro" id="IPR051198">
    <property type="entry name" value="BchE-like"/>
</dbReference>
<keyword evidence="8" id="KW-0808">Transferase</keyword>
<dbReference type="SFLD" id="SFLDS00029">
    <property type="entry name" value="Radical_SAM"/>
    <property type="match status" value="1"/>
</dbReference>
<dbReference type="SFLD" id="SFLDG01082">
    <property type="entry name" value="B12-binding_domain_containing"/>
    <property type="match status" value="1"/>
</dbReference>
<dbReference type="Gene3D" id="3.80.30.20">
    <property type="entry name" value="tm_1862 like domain"/>
    <property type="match status" value="1"/>
</dbReference>
<dbReference type="Pfam" id="PF13282">
    <property type="entry name" value="DUF4070"/>
    <property type="match status" value="1"/>
</dbReference>
<dbReference type="eggNOG" id="COG1032">
    <property type="taxonomic scope" value="Bacteria"/>
</dbReference>
<feature type="domain" description="Radical SAM core" evidence="7">
    <location>
        <begin position="176"/>
        <end position="401"/>
    </location>
</feature>
<evidence type="ECO:0000256" key="5">
    <source>
        <dbReference type="ARBA" id="ARBA00023014"/>
    </source>
</evidence>
<dbReference type="InterPro" id="IPR034530">
    <property type="entry name" value="HpnP-like"/>
</dbReference>
<evidence type="ECO:0000259" key="7">
    <source>
        <dbReference type="PROSITE" id="PS51918"/>
    </source>
</evidence>
<evidence type="ECO:0000256" key="4">
    <source>
        <dbReference type="ARBA" id="ARBA00023004"/>
    </source>
</evidence>
<feature type="domain" description="B12-binding" evidence="6">
    <location>
        <begin position="30"/>
        <end position="152"/>
    </location>
</feature>
<keyword evidence="8" id="KW-0489">Methyltransferase</keyword>
<keyword evidence="2" id="KW-0949">S-adenosyl-L-methionine</keyword>
<dbReference type="InterPro" id="IPR006638">
    <property type="entry name" value="Elp3/MiaA/NifB-like_rSAM"/>
</dbReference>
<dbReference type="Proteomes" id="UP000008130">
    <property type="component" value="Chromosome"/>
</dbReference>